<dbReference type="GO" id="GO:0016020">
    <property type="term" value="C:membrane"/>
    <property type="evidence" value="ECO:0007669"/>
    <property type="project" value="UniProtKB-SubCell"/>
</dbReference>
<dbReference type="VEuPathDB" id="FungiDB:LELG_03211"/>
<dbReference type="STRING" id="379508.A5E0S4"/>
<evidence type="ECO:0000256" key="6">
    <source>
        <dbReference type="SAM" id="Phobius"/>
    </source>
</evidence>
<dbReference type="GeneID" id="5232811"/>
<keyword evidence="4 6" id="KW-0472">Membrane</keyword>
<evidence type="ECO:0000256" key="5">
    <source>
        <dbReference type="SAM" id="MobiDB-lite"/>
    </source>
</evidence>
<dbReference type="PANTHER" id="PTHR12703">
    <property type="entry name" value="TRANSMEMBRANE PROTEIN 33"/>
    <property type="match status" value="1"/>
</dbReference>
<evidence type="ECO:0000256" key="2">
    <source>
        <dbReference type="ARBA" id="ARBA00022692"/>
    </source>
</evidence>
<dbReference type="FunCoup" id="A5E0S4">
    <property type="interactions" value="50"/>
</dbReference>
<feature type="transmembrane region" description="Helical" evidence="6">
    <location>
        <begin position="206"/>
        <end position="222"/>
    </location>
</feature>
<dbReference type="InParanoid" id="A5E0S4"/>
<keyword evidence="3 6" id="KW-1133">Transmembrane helix</keyword>
<evidence type="ECO:0000313" key="7">
    <source>
        <dbReference type="EMBL" id="EDK45032.1"/>
    </source>
</evidence>
<feature type="compositionally biased region" description="Polar residues" evidence="5">
    <location>
        <begin position="1"/>
        <end position="11"/>
    </location>
</feature>
<dbReference type="EMBL" id="CH981527">
    <property type="protein sequence ID" value="EDK45032.1"/>
    <property type="molecule type" value="Genomic_DNA"/>
</dbReference>
<dbReference type="KEGG" id="lel:PVL30_002704"/>
<dbReference type="OMA" id="WLRLNFS"/>
<dbReference type="eggNOG" id="ENOG502QRJ1">
    <property type="taxonomic scope" value="Eukaryota"/>
</dbReference>
<keyword evidence="8" id="KW-1185">Reference proteome</keyword>
<feature type="transmembrane region" description="Helical" evidence="6">
    <location>
        <begin position="178"/>
        <end position="200"/>
    </location>
</feature>
<feature type="compositionally biased region" description="Polar residues" evidence="5">
    <location>
        <begin position="21"/>
        <end position="36"/>
    </location>
</feature>
<dbReference type="GO" id="GO:0005783">
    <property type="term" value="C:endoplasmic reticulum"/>
    <property type="evidence" value="ECO:0007669"/>
    <property type="project" value="TreeGrafter"/>
</dbReference>
<organism evidence="7 8">
    <name type="scientific">Lodderomyces elongisporus (strain ATCC 11503 / CBS 2605 / JCM 1781 / NBRC 1676 / NRRL YB-4239)</name>
    <name type="common">Yeast</name>
    <name type="synonym">Saccharomyces elongisporus</name>
    <dbReference type="NCBI Taxonomy" id="379508"/>
    <lineage>
        <taxon>Eukaryota</taxon>
        <taxon>Fungi</taxon>
        <taxon>Dikarya</taxon>
        <taxon>Ascomycota</taxon>
        <taxon>Saccharomycotina</taxon>
        <taxon>Pichiomycetes</taxon>
        <taxon>Debaryomycetaceae</taxon>
        <taxon>Candida/Lodderomyces clade</taxon>
        <taxon>Lodderomyces</taxon>
    </lineage>
</organism>
<reference evidence="7 8" key="1">
    <citation type="journal article" date="2009" name="Nature">
        <title>Evolution of pathogenicity and sexual reproduction in eight Candida genomes.</title>
        <authorList>
            <person name="Butler G."/>
            <person name="Rasmussen M.D."/>
            <person name="Lin M.F."/>
            <person name="Santos M.A."/>
            <person name="Sakthikumar S."/>
            <person name="Munro C.A."/>
            <person name="Rheinbay E."/>
            <person name="Grabherr M."/>
            <person name="Forche A."/>
            <person name="Reedy J.L."/>
            <person name="Agrafioti I."/>
            <person name="Arnaud M.B."/>
            <person name="Bates S."/>
            <person name="Brown A.J."/>
            <person name="Brunke S."/>
            <person name="Costanzo M.C."/>
            <person name="Fitzpatrick D.A."/>
            <person name="de Groot P.W."/>
            <person name="Harris D."/>
            <person name="Hoyer L.L."/>
            <person name="Hube B."/>
            <person name="Klis F.M."/>
            <person name="Kodira C."/>
            <person name="Lennard N."/>
            <person name="Logue M.E."/>
            <person name="Martin R."/>
            <person name="Neiman A.M."/>
            <person name="Nikolaou E."/>
            <person name="Quail M.A."/>
            <person name="Quinn J."/>
            <person name="Santos M.C."/>
            <person name="Schmitzberger F.F."/>
            <person name="Sherlock G."/>
            <person name="Shah P."/>
            <person name="Silverstein K.A."/>
            <person name="Skrzypek M.S."/>
            <person name="Soll D."/>
            <person name="Staggs R."/>
            <person name="Stansfield I."/>
            <person name="Stumpf M.P."/>
            <person name="Sudbery P.E."/>
            <person name="Srikantha T."/>
            <person name="Zeng Q."/>
            <person name="Berman J."/>
            <person name="Berriman M."/>
            <person name="Heitman J."/>
            <person name="Gow N.A."/>
            <person name="Lorenz M.C."/>
            <person name="Birren B.W."/>
            <person name="Kellis M."/>
            <person name="Cuomo C.A."/>
        </authorList>
    </citation>
    <scope>NUCLEOTIDE SEQUENCE [LARGE SCALE GENOMIC DNA]</scope>
    <source>
        <strain evidence="8">ATCC 11503 / BCRC 21390 / CBS 2605 / JCM 1781 / NBRC 1676 / NRRL YB-4239</strain>
    </source>
</reference>
<feature type="region of interest" description="Disordered" evidence="5">
    <location>
        <begin position="1"/>
        <end position="43"/>
    </location>
</feature>
<feature type="transmembrane region" description="Helical" evidence="6">
    <location>
        <begin position="63"/>
        <end position="87"/>
    </location>
</feature>
<evidence type="ECO:0000256" key="3">
    <source>
        <dbReference type="ARBA" id="ARBA00022989"/>
    </source>
</evidence>
<sequence length="270" mass="31410">MSTATETQQHGSIDPKKEQQKGSSPHEQQPANPTNKTPDEHPHKIKRKLVRAPPNVNALKYKIWFAGHVTTLVFGTITFIFQILWLPNKFFINSISYRLALLGSFAALTATFSHKFGLHFLPPVATLLSHQNFQYMILSIVWCFTFKSIFKIIPYFLISLLHISKIKNIKAVEKQAPFLASIIAYDELVLIVYLILRTLFFRNASGYQLTLFLIFYWLRILFNADTGNLFVAIVDRLDGEVMKIQNPKVQHYWIKTREFVKQKQYQEHHE</sequence>
<dbReference type="PANTHER" id="PTHR12703:SF3">
    <property type="entry name" value="ABR032WP"/>
    <property type="match status" value="1"/>
</dbReference>
<dbReference type="OrthoDB" id="5581259at2759"/>
<evidence type="ECO:0000313" key="8">
    <source>
        <dbReference type="Proteomes" id="UP000001996"/>
    </source>
</evidence>
<name>A5E0S4_LODEL</name>
<feature type="transmembrane region" description="Helical" evidence="6">
    <location>
        <begin position="99"/>
        <end position="121"/>
    </location>
</feature>
<dbReference type="AlphaFoldDB" id="A5E0S4"/>
<dbReference type="InterPro" id="IPR051645">
    <property type="entry name" value="PER33/POM33_regulator"/>
</dbReference>
<proteinExistence type="predicted"/>
<protein>
    <submittedName>
        <fullName evidence="7">Uncharacterized protein</fullName>
    </submittedName>
</protein>
<dbReference type="HOGENOM" id="CLU_1128958_0_0_1"/>
<accession>A5E0S4</accession>
<comment type="subcellular location">
    <subcellularLocation>
        <location evidence="1">Membrane</location>
        <topology evidence="1">Multi-pass membrane protein</topology>
    </subcellularLocation>
</comment>
<dbReference type="GO" id="GO:0061024">
    <property type="term" value="P:membrane organization"/>
    <property type="evidence" value="ECO:0007669"/>
    <property type="project" value="TreeGrafter"/>
</dbReference>
<evidence type="ECO:0000256" key="1">
    <source>
        <dbReference type="ARBA" id="ARBA00004141"/>
    </source>
</evidence>
<gene>
    <name evidence="7" type="ORF">LELG_03211</name>
</gene>
<dbReference type="Proteomes" id="UP000001996">
    <property type="component" value="Unassembled WGS sequence"/>
</dbReference>
<dbReference type="RefSeq" id="XP_001525283.1">
    <property type="nucleotide sequence ID" value="XM_001525233.1"/>
</dbReference>
<feature type="transmembrane region" description="Helical" evidence="6">
    <location>
        <begin position="133"/>
        <end position="157"/>
    </location>
</feature>
<evidence type="ECO:0000256" key="4">
    <source>
        <dbReference type="ARBA" id="ARBA00023136"/>
    </source>
</evidence>
<dbReference type="GO" id="GO:0071786">
    <property type="term" value="P:endoplasmic reticulum tubular network organization"/>
    <property type="evidence" value="ECO:0007669"/>
    <property type="project" value="TreeGrafter"/>
</dbReference>
<keyword evidence="2 6" id="KW-0812">Transmembrane</keyword>